<dbReference type="InterPro" id="IPR036097">
    <property type="entry name" value="HisK_dim/P_sf"/>
</dbReference>
<dbReference type="SUPFAM" id="SSF158472">
    <property type="entry name" value="HAMP domain-like"/>
    <property type="match status" value="1"/>
</dbReference>
<evidence type="ECO:0000256" key="10">
    <source>
        <dbReference type="ARBA" id="ARBA00022840"/>
    </source>
</evidence>
<evidence type="ECO:0000256" key="3">
    <source>
        <dbReference type="ARBA" id="ARBA00012438"/>
    </source>
</evidence>
<dbReference type="CDD" id="cd00075">
    <property type="entry name" value="HATPase"/>
    <property type="match status" value="1"/>
</dbReference>
<evidence type="ECO:0000256" key="8">
    <source>
        <dbReference type="ARBA" id="ARBA00022741"/>
    </source>
</evidence>
<feature type="domain" description="HAMP" evidence="17">
    <location>
        <begin position="183"/>
        <end position="236"/>
    </location>
</feature>
<dbReference type="GO" id="GO:0000155">
    <property type="term" value="F:phosphorelay sensor kinase activity"/>
    <property type="evidence" value="ECO:0007669"/>
    <property type="project" value="InterPro"/>
</dbReference>
<keyword evidence="19" id="KW-1185">Reference proteome</keyword>
<dbReference type="FunFam" id="3.30.565.10:FF:000006">
    <property type="entry name" value="Sensor histidine kinase WalK"/>
    <property type="match status" value="1"/>
</dbReference>
<evidence type="ECO:0000256" key="11">
    <source>
        <dbReference type="ARBA" id="ARBA00022989"/>
    </source>
</evidence>
<keyword evidence="4" id="KW-1003">Cell membrane</keyword>
<dbReference type="GO" id="GO:0005886">
    <property type="term" value="C:plasma membrane"/>
    <property type="evidence" value="ECO:0007669"/>
    <property type="project" value="UniProtKB-SubCell"/>
</dbReference>
<proteinExistence type="predicted"/>
<evidence type="ECO:0000256" key="2">
    <source>
        <dbReference type="ARBA" id="ARBA00004651"/>
    </source>
</evidence>
<organism evidence="18 19">
    <name type="scientific">Effusibacillus lacus</name>
    <dbReference type="NCBI Taxonomy" id="1348429"/>
    <lineage>
        <taxon>Bacteria</taxon>
        <taxon>Bacillati</taxon>
        <taxon>Bacillota</taxon>
        <taxon>Bacilli</taxon>
        <taxon>Bacillales</taxon>
        <taxon>Alicyclobacillaceae</taxon>
        <taxon>Effusibacillus</taxon>
    </lineage>
</organism>
<name>A0A292YJV7_9BACL</name>
<dbReference type="InterPro" id="IPR003661">
    <property type="entry name" value="HisK_dim/P_dom"/>
</dbReference>
<dbReference type="PRINTS" id="PR00344">
    <property type="entry name" value="BCTRLSENSOR"/>
</dbReference>
<feature type="transmembrane region" description="Helical" evidence="15">
    <location>
        <begin position="163"/>
        <end position="182"/>
    </location>
</feature>
<evidence type="ECO:0000313" key="19">
    <source>
        <dbReference type="Proteomes" id="UP000217785"/>
    </source>
</evidence>
<evidence type="ECO:0000259" key="16">
    <source>
        <dbReference type="PROSITE" id="PS50109"/>
    </source>
</evidence>
<dbReference type="EMBL" id="BDUF01000053">
    <property type="protein sequence ID" value="GAX90218.1"/>
    <property type="molecule type" value="Genomic_DNA"/>
</dbReference>
<comment type="caution">
    <text evidence="18">The sequence shown here is derived from an EMBL/GenBank/DDBJ whole genome shotgun (WGS) entry which is preliminary data.</text>
</comment>
<dbReference type="EC" id="2.7.13.3" evidence="3"/>
<dbReference type="SUPFAM" id="SSF47384">
    <property type="entry name" value="Homodimeric domain of signal transducing histidine kinase"/>
    <property type="match status" value="1"/>
</dbReference>
<evidence type="ECO:0000256" key="13">
    <source>
        <dbReference type="ARBA" id="ARBA00023136"/>
    </source>
</evidence>
<dbReference type="GO" id="GO:0005524">
    <property type="term" value="F:ATP binding"/>
    <property type="evidence" value="ECO:0007669"/>
    <property type="project" value="UniProtKB-KW"/>
</dbReference>
<evidence type="ECO:0000256" key="5">
    <source>
        <dbReference type="ARBA" id="ARBA00022553"/>
    </source>
</evidence>
<dbReference type="CDD" id="cd00082">
    <property type="entry name" value="HisKA"/>
    <property type="match status" value="1"/>
</dbReference>
<dbReference type="Proteomes" id="UP000217785">
    <property type="component" value="Unassembled WGS sequence"/>
</dbReference>
<keyword evidence="7 15" id="KW-0812">Transmembrane</keyword>
<protein>
    <recommendedName>
        <fullName evidence="3">histidine kinase</fullName>
        <ecNumber evidence="3">2.7.13.3</ecNumber>
    </recommendedName>
</protein>
<dbReference type="CDD" id="cd06225">
    <property type="entry name" value="HAMP"/>
    <property type="match status" value="1"/>
</dbReference>
<dbReference type="PROSITE" id="PS50885">
    <property type="entry name" value="HAMP"/>
    <property type="match status" value="1"/>
</dbReference>
<evidence type="ECO:0000256" key="12">
    <source>
        <dbReference type="ARBA" id="ARBA00023012"/>
    </source>
</evidence>
<keyword evidence="9 18" id="KW-0418">Kinase</keyword>
<dbReference type="SMART" id="SM00304">
    <property type="entry name" value="HAMP"/>
    <property type="match status" value="1"/>
</dbReference>
<dbReference type="SMART" id="SM00388">
    <property type="entry name" value="HisKA"/>
    <property type="match status" value="1"/>
</dbReference>
<dbReference type="PANTHER" id="PTHR45436">
    <property type="entry name" value="SENSOR HISTIDINE KINASE YKOH"/>
    <property type="match status" value="1"/>
</dbReference>
<evidence type="ECO:0000256" key="7">
    <source>
        <dbReference type="ARBA" id="ARBA00022692"/>
    </source>
</evidence>
<evidence type="ECO:0000256" key="9">
    <source>
        <dbReference type="ARBA" id="ARBA00022777"/>
    </source>
</evidence>
<feature type="domain" description="Histidine kinase" evidence="16">
    <location>
        <begin position="244"/>
        <end position="469"/>
    </location>
</feature>
<dbReference type="InterPro" id="IPR005467">
    <property type="entry name" value="His_kinase_dom"/>
</dbReference>
<dbReference type="InterPro" id="IPR003594">
    <property type="entry name" value="HATPase_dom"/>
</dbReference>
<gene>
    <name evidence="18" type="ORF">EFBL_1844</name>
</gene>
<comment type="catalytic activity">
    <reaction evidence="1">
        <text>ATP + protein L-histidine = ADP + protein N-phospho-L-histidine.</text>
        <dbReference type="EC" id="2.7.13.3"/>
    </reaction>
</comment>
<dbReference type="PROSITE" id="PS50109">
    <property type="entry name" value="HIS_KIN"/>
    <property type="match status" value="1"/>
</dbReference>
<dbReference type="OrthoDB" id="9813151at2"/>
<evidence type="ECO:0000256" key="4">
    <source>
        <dbReference type="ARBA" id="ARBA00022475"/>
    </source>
</evidence>
<evidence type="ECO:0000256" key="14">
    <source>
        <dbReference type="SAM" id="Coils"/>
    </source>
</evidence>
<evidence type="ECO:0000256" key="15">
    <source>
        <dbReference type="SAM" id="Phobius"/>
    </source>
</evidence>
<sequence length="469" mass="52083">MRSLQKKLAFILTGLAVAAVLLSTWILTAFDRYHFQQYVSQNKQLRNERIVQTLAHAYEKSGGWKKDTGAQVGEYLSREGVGIRLLDSNGSTVWQYERLNPPQDAQLEDTRHTKHLENQMASTDRIEIQSHGQTIGFAEVTYIDPESYTALDYHYWQGMTQGVVSAILPVIVLSLAVSWLLSRRITQPLTDMIGLARKMREGQLNVRVRPEKGGDELAQLAQSLNHLAEELQKQDKLRRNLTADVAHELRTPLTTLKSHIEAMTEGVWEPTPERLQGCQEEVERLIGLVTSLQSLSQAESDSLVMNLREEDVTDATRQVLNIMEAAFAAKGVRQEFDGESAVLALIDRDKWKQILMNLLENALKHTEPGGKVRVSVGMQRVPGGGGGLHGSNHNVLVTVADTGKGIEAEHVPYIFERFYRADPSRTRTTGGAGIGLTIVKKLVEAHGGTIEVKSEPGAGTEFRIRLPGA</sequence>
<evidence type="ECO:0000256" key="1">
    <source>
        <dbReference type="ARBA" id="ARBA00000085"/>
    </source>
</evidence>
<keyword evidence="12" id="KW-0902">Two-component regulatory system</keyword>
<dbReference type="SMART" id="SM00387">
    <property type="entry name" value="HATPase_c"/>
    <property type="match status" value="1"/>
</dbReference>
<dbReference type="SUPFAM" id="SSF55874">
    <property type="entry name" value="ATPase domain of HSP90 chaperone/DNA topoisomerase II/histidine kinase"/>
    <property type="match status" value="1"/>
</dbReference>
<keyword evidence="8" id="KW-0547">Nucleotide-binding</keyword>
<keyword evidence="14" id="KW-0175">Coiled coil</keyword>
<evidence type="ECO:0000313" key="18">
    <source>
        <dbReference type="EMBL" id="GAX90218.1"/>
    </source>
</evidence>
<keyword evidence="11 15" id="KW-1133">Transmembrane helix</keyword>
<comment type="subcellular location">
    <subcellularLocation>
        <location evidence="2">Cell membrane</location>
        <topology evidence="2">Multi-pass membrane protein</topology>
    </subcellularLocation>
</comment>
<dbReference type="RefSeq" id="WP_096181928.1">
    <property type="nucleotide sequence ID" value="NZ_BDUF01000053.1"/>
</dbReference>
<dbReference type="InterPro" id="IPR004358">
    <property type="entry name" value="Sig_transdc_His_kin-like_C"/>
</dbReference>
<feature type="coiled-coil region" evidence="14">
    <location>
        <begin position="214"/>
        <end position="244"/>
    </location>
</feature>
<keyword evidence="6" id="KW-0808">Transferase</keyword>
<dbReference type="AlphaFoldDB" id="A0A292YJV7"/>
<dbReference type="Gene3D" id="6.10.340.10">
    <property type="match status" value="1"/>
</dbReference>
<dbReference type="Pfam" id="PF00512">
    <property type="entry name" value="HisKA"/>
    <property type="match status" value="1"/>
</dbReference>
<dbReference type="InterPro" id="IPR050428">
    <property type="entry name" value="TCS_sensor_his_kinase"/>
</dbReference>
<keyword evidence="5" id="KW-0597">Phosphoprotein</keyword>
<dbReference type="PANTHER" id="PTHR45436:SF5">
    <property type="entry name" value="SENSOR HISTIDINE KINASE TRCS"/>
    <property type="match status" value="1"/>
</dbReference>
<dbReference type="Gene3D" id="1.10.287.130">
    <property type="match status" value="1"/>
</dbReference>
<dbReference type="Pfam" id="PF02518">
    <property type="entry name" value="HATPase_c"/>
    <property type="match status" value="1"/>
</dbReference>
<dbReference type="Gene3D" id="3.30.565.10">
    <property type="entry name" value="Histidine kinase-like ATPase, C-terminal domain"/>
    <property type="match status" value="1"/>
</dbReference>
<dbReference type="Pfam" id="PF00672">
    <property type="entry name" value="HAMP"/>
    <property type="match status" value="1"/>
</dbReference>
<evidence type="ECO:0000256" key="6">
    <source>
        <dbReference type="ARBA" id="ARBA00022679"/>
    </source>
</evidence>
<keyword evidence="10" id="KW-0067">ATP-binding</keyword>
<evidence type="ECO:0000259" key="17">
    <source>
        <dbReference type="PROSITE" id="PS50885"/>
    </source>
</evidence>
<reference evidence="19" key="1">
    <citation type="submission" date="2017-07" db="EMBL/GenBank/DDBJ databases">
        <title>Draft genome sequence of Effusibacillus lacus strain skLN1.</title>
        <authorList>
            <person name="Watanabe M."/>
            <person name="Kojima H."/>
            <person name="Fukui M."/>
        </authorList>
    </citation>
    <scope>NUCLEOTIDE SEQUENCE [LARGE SCALE GENOMIC DNA]</scope>
    <source>
        <strain evidence="19">skLN1</strain>
    </source>
</reference>
<dbReference type="InterPro" id="IPR036890">
    <property type="entry name" value="HATPase_C_sf"/>
</dbReference>
<accession>A0A292YJV7</accession>
<dbReference type="InterPro" id="IPR003660">
    <property type="entry name" value="HAMP_dom"/>
</dbReference>
<keyword evidence="13 15" id="KW-0472">Membrane</keyword>